<proteinExistence type="predicted"/>
<dbReference type="WBParaSite" id="PgR051X_g003_t01">
    <property type="protein sequence ID" value="PgR051X_g003_t01"/>
    <property type="gene ID" value="PgR051X_g003"/>
</dbReference>
<keyword evidence="2" id="KW-1185">Reference proteome</keyword>
<evidence type="ECO:0000313" key="2">
    <source>
        <dbReference type="Proteomes" id="UP000887569"/>
    </source>
</evidence>
<feature type="transmembrane region" description="Helical" evidence="1">
    <location>
        <begin position="78"/>
        <end position="101"/>
    </location>
</feature>
<evidence type="ECO:0000256" key="1">
    <source>
        <dbReference type="SAM" id="Phobius"/>
    </source>
</evidence>
<name>A0A915BPS5_PARUN</name>
<keyword evidence="1" id="KW-0812">Transmembrane</keyword>
<keyword evidence="1" id="KW-0472">Membrane</keyword>
<keyword evidence="1" id="KW-1133">Transmembrane helix</keyword>
<sequence>NFHSAMKYIILQLMTALGNESTSESYYDYRKERSSSAVHAPSDAEEVEKLVSQVYQHASARSNLEYFRRRELISSRRLVIFSLLLLILLLLCAAAAILYIIRKYDADKMSS</sequence>
<accession>A0A915BPS5</accession>
<dbReference type="Proteomes" id="UP000887569">
    <property type="component" value="Unplaced"/>
</dbReference>
<organism evidence="2 3">
    <name type="scientific">Parascaris univalens</name>
    <name type="common">Nematode worm</name>
    <dbReference type="NCBI Taxonomy" id="6257"/>
    <lineage>
        <taxon>Eukaryota</taxon>
        <taxon>Metazoa</taxon>
        <taxon>Ecdysozoa</taxon>
        <taxon>Nematoda</taxon>
        <taxon>Chromadorea</taxon>
        <taxon>Rhabditida</taxon>
        <taxon>Spirurina</taxon>
        <taxon>Ascaridomorpha</taxon>
        <taxon>Ascaridoidea</taxon>
        <taxon>Ascarididae</taxon>
        <taxon>Parascaris</taxon>
    </lineage>
</organism>
<protein>
    <submittedName>
        <fullName evidence="3">Uncharacterized protein</fullName>
    </submittedName>
</protein>
<dbReference type="AlphaFoldDB" id="A0A915BPS5"/>
<evidence type="ECO:0000313" key="3">
    <source>
        <dbReference type="WBParaSite" id="PgR051X_g003_t01"/>
    </source>
</evidence>
<reference evidence="3" key="1">
    <citation type="submission" date="2022-11" db="UniProtKB">
        <authorList>
            <consortium name="WormBaseParasite"/>
        </authorList>
    </citation>
    <scope>IDENTIFICATION</scope>
</reference>